<accession>A0A2K3JRV5</accession>
<gene>
    <name evidence="4" type="ORF">L195_g058366</name>
</gene>
<evidence type="ECO:0000256" key="3">
    <source>
        <dbReference type="ARBA" id="ARBA00022679"/>
    </source>
</evidence>
<proteinExistence type="inferred from homology"/>
<comment type="caution">
    <text evidence="4">The sequence shown here is derived from an EMBL/GenBank/DDBJ whole genome shotgun (WGS) entry which is preliminary data.</text>
</comment>
<dbReference type="SUPFAM" id="SSF53756">
    <property type="entry name" value="UDP-Glycosyltransferase/glycogen phosphorylase"/>
    <property type="match status" value="1"/>
</dbReference>
<reference evidence="4 5" key="1">
    <citation type="journal article" date="2014" name="Am. J. Bot.">
        <title>Genome assembly and annotation for red clover (Trifolium pratense; Fabaceae).</title>
        <authorList>
            <person name="Istvanek J."/>
            <person name="Jaros M."/>
            <person name="Krenek A."/>
            <person name="Repkova J."/>
        </authorList>
    </citation>
    <scope>NUCLEOTIDE SEQUENCE [LARGE SCALE GENOMIC DNA]</scope>
    <source>
        <strain evidence="5">cv. Tatra</strain>
        <tissue evidence="4">Young leaves</tissue>
    </source>
</reference>
<protein>
    <submittedName>
        <fullName evidence="4">Soyasapogenol B glucuronide galactosyltransferase-like protein</fullName>
    </submittedName>
</protein>
<dbReference type="AlphaFoldDB" id="A0A2K3JRV5"/>
<name>A0A2K3JRV5_TRIPR</name>
<dbReference type="Pfam" id="PF00201">
    <property type="entry name" value="UDPGT"/>
    <property type="match status" value="1"/>
</dbReference>
<dbReference type="CDD" id="cd03784">
    <property type="entry name" value="GT1_Gtf-like"/>
    <property type="match status" value="1"/>
</dbReference>
<comment type="similarity">
    <text evidence="1">Belongs to the UDP-glycosyltransferase family.</text>
</comment>
<sequence>MKENKKGYIIWNWAPQLLILGHPATGGIVTHCGWNSILESLSVGLPMVTWPMFAEQFYNEKLLVDVLKIGAPVGSKVNKFWSSKGEDAVVTREEIAKVVTLLMGREEESIEMRRKAQKLGDAAKKTIEEGGSSYKNLMQFIDELKSLKISRGH</sequence>
<dbReference type="GO" id="GO:0035251">
    <property type="term" value="F:UDP-glucosyltransferase activity"/>
    <property type="evidence" value="ECO:0007669"/>
    <property type="project" value="TreeGrafter"/>
</dbReference>
<reference evidence="4 5" key="2">
    <citation type="journal article" date="2017" name="Front. Plant Sci.">
        <title>Gene Classification and Mining of Molecular Markers Useful in Red Clover (Trifolium pratense) Breeding.</title>
        <authorList>
            <person name="Istvanek J."/>
            <person name="Dluhosova J."/>
            <person name="Dluhos P."/>
            <person name="Patkova L."/>
            <person name="Nedelnik J."/>
            <person name="Repkova J."/>
        </authorList>
    </citation>
    <scope>NUCLEOTIDE SEQUENCE [LARGE SCALE GENOMIC DNA]</scope>
    <source>
        <strain evidence="5">cv. Tatra</strain>
        <tissue evidence="4">Young leaves</tissue>
    </source>
</reference>
<dbReference type="PANTHER" id="PTHR48047">
    <property type="entry name" value="GLYCOSYLTRANSFERASE"/>
    <property type="match status" value="1"/>
</dbReference>
<evidence type="ECO:0000256" key="2">
    <source>
        <dbReference type="ARBA" id="ARBA00022676"/>
    </source>
</evidence>
<feature type="non-terminal residue" evidence="4">
    <location>
        <position position="153"/>
    </location>
</feature>
<evidence type="ECO:0000313" key="5">
    <source>
        <dbReference type="Proteomes" id="UP000236291"/>
    </source>
</evidence>
<evidence type="ECO:0000313" key="4">
    <source>
        <dbReference type="EMBL" id="PNX56767.1"/>
    </source>
</evidence>
<dbReference type="EMBL" id="ASHM01120769">
    <property type="protein sequence ID" value="PNX56767.1"/>
    <property type="molecule type" value="Genomic_DNA"/>
</dbReference>
<dbReference type="InterPro" id="IPR002213">
    <property type="entry name" value="UDP_glucos_trans"/>
</dbReference>
<dbReference type="PANTHER" id="PTHR48047:SF107">
    <property type="entry name" value="UDP-GLYCOSYLTRANSFERASE 92A1-LIKE"/>
    <property type="match status" value="1"/>
</dbReference>
<keyword evidence="3 4" id="KW-0808">Transferase</keyword>
<evidence type="ECO:0000256" key="1">
    <source>
        <dbReference type="ARBA" id="ARBA00009995"/>
    </source>
</evidence>
<dbReference type="Gene3D" id="3.40.50.2000">
    <property type="entry name" value="Glycogen Phosphorylase B"/>
    <property type="match status" value="2"/>
</dbReference>
<keyword evidence="2 4" id="KW-0328">Glycosyltransferase</keyword>
<organism evidence="4 5">
    <name type="scientific">Trifolium pratense</name>
    <name type="common">Red clover</name>
    <dbReference type="NCBI Taxonomy" id="57577"/>
    <lineage>
        <taxon>Eukaryota</taxon>
        <taxon>Viridiplantae</taxon>
        <taxon>Streptophyta</taxon>
        <taxon>Embryophyta</taxon>
        <taxon>Tracheophyta</taxon>
        <taxon>Spermatophyta</taxon>
        <taxon>Magnoliopsida</taxon>
        <taxon>eudicotyledons</taxon>
        <taxon>Gunneridae</taxon>
        <taxon>Pentapetalae</taxon>
        <taxon>rosids</taxon>
        <taxon>fabids</taxon>
        <taxon>Fabales</taxon>
        <taxon>Fabaceae</taxon>
        <taxon>Papilionoideae</taxon>
        <taxon>50 kb inversion clade</taxon>
        <taxon>NPAAA clade</taxon>
        <taxon>Hologalegina</taxon>
        <taxon>IRL clade</taxon>
        <taxon>Trifolieae</taxon>
        <taxon>Trifolium</taxon>
    </lineage>
</organism>
<dbReference type="Proteomes" id="UP000236291">
    <property type="component" value="Unassembled WGS sequence"/>
</dbReference>